<feature type="compositionally biased region" description="Basic and acidic residues" evidence="13">
    <location>
        <begin position="1"/>
        <end position="10"/>
    </location>
</feature>
<feature type="region of interest" description="Disordered" evidence="13">
    <location>
        <begin position="1"/>
        <end position="45"/>
    </location>
</feature>
<evidence type="ECO:0000313" key="16">
    <source>
        <dbReference type="EMBL" id="KFI45712.1"/>
    </source>
</evidence>
<dbReference type="Gene3D" id="2.70.150.10">
    <property type="entry name" value="Calcium-transporting ATPase, cytoplasmic transduction domain A"/>
    <property type="match status" value="1"/>
</dbReference>
<dbReference type="PRINTS" id="PR00121">
    <property type="entry name" value="NAKATPASE"/>
</dbReference>
<dbReference type="GO" id="GO:0005524">
    <property type="term" value="F:ATP binding"/>
    <property type="evidence" value="ECO:0007669"/>
    <property type="project" value="UniProtKB-KW"/>
</dbReference>
<dbReference type="InterPro" id="IPR059000">
    <property type="entry name" value="ATPase_P-type_domA"/>
</dbReference>
<dbReference type="EMBL" id="JGYP01000002">
    <property type="protein sequence ID" value="KFI45712.1"/>
    <property type="molecule type" value="Genomic_DNA"/>
</dbReference>
<dbReference type="STRING" id="1437606.BBOH_0513"/>
<dbReference type="InterPro" id="IPR001757">
    <property type="entry name" value="P_typ_ATPase"/>
</dbReference>
<keyword evidence="16" id="KW-0378">Hydrolase</keyword>
<evidence type="ECO:0000256" key="9">
    <source>
        <dbReference type="ARBA" id="ARBA00022967"/>
    </source>
</evidence>
<dbReference type="FunFam" id="2.70.150.10:FF:000160">
    <property type="entry name" value="Sarcoplasmic/endoplasmic reticulum calcium ATPase 1"/>
    <property type="match status" value="1"/>
</dbReference>
<accession>A0A086ZGR2</accession>
<dbReference type="SMART" id="SM00831">
    <property type="entry name" value="Cation_ATPase_N"/>
    <property type="match status" value="1"/>
</dbReference>
<dbReference type="eggNOG" id="COG0474">
    <property type="taxonomic scope" value="Bacteria"/>
</dbReference>
<dbReference type="Gene3D" id="3.40.50.1000">
    <property type="entry name" value="HAD superfamily/HAD-like"/>
    <property type="match status" value="1"/>
</dbReference>
<dbReference type="InterPro" id="IPR050510">
    <property type="entry name" value="Cation_transp_ATPase_P-type"/>
</dbReference>
<evidence type="ECO:0000256" key="13">
    <source>
        <dbReference type="SAM" id="MobiDB-lite"/>
    </source>
</evidence>
<keyword evidence="4" id="KW-0597">Phosphoprotein</keyword>
<reference evidence="16 17" key="1">
    <citation type="submission" date="2014-03" db="EMBL/GenBank/DDBJ databases">
        <title>Genomics of Bifidobacteria.</title>
        <authorList>
            <person name="Ventura M."/>
            <person name="Milani C."/>
            <person name="Lugli G.A."/>
        </authorList>
    </citation>
    <scope>NUCLEOTIDE SEQUENCE [LARGE SCALE GENOMIC DNA]</scope>
    <source>
        <strain evidence="16 17">DSM 22767</strain>
    </source>
</reference>
<feature type="compositionally biased region" description="Polar residues" evidence="13">
    <location>
        <begin position="25"/>
        <end position="43"/>
    </location>
</feature>
<evidence type="ECO:0000259" key="15">
    <source>
        <dbReference type="SMART" id="SM00831"/>
    </source>
</evidence>
<comment type="subcellular location">
    <subcellularLocation>
        <location evidence="1">Cell membrane</location>
        <topology evidence="1">Multi-pass membrane protein</topology>
    </subcellularLocation>
</comment>
<dbReference type="InterPro" id="IPR036412">
    <property type="entry name" value="HAD-like_sf"/>
</dbReference>
<dbReference type="GO" id="GO:1902600">
    <property type="term" value="P:proton transmembrane transport"/>
    <property type="evidence" value="ECO:0007669"/>
    <property type="project" value="TreeGrafter"/>
</dbReference>
<dbReference type="SUPFAM" id="SSF81665">
    <property type="entry name" value="Calcium ATPase, transmembrane domain M"/>
    <property type="match status" value="1"/>
</dbReference>
<evidence type="ECO:0000256" key="12">
    <source>
        <dbReference type="ARBA" id="ARBA00049360"/>
    </source>
</evidence>
<protein>
    <submittedName>
        <fullName evidence="16">Cation-transporting ATPase, E1-E2</fullName>
        <ecNumber evidence="16">3.6.3.8</ecNumber>
    </submittedName>
</protein>
<evidence type="ECO:0000256" key="4">
    <source>
        <dbReference type="ARBA" id="ARBA00022553"/>
    </source>
</evidence>
<dbReference type="GO" id="GO:0036376">
    <property type="term" value="P:sodium ion export across plasma membrane"/>
    <property type="evidence" value="ECO:0007669"/>
    <property type="project" value="TreeGrafter"/>
</dbReference>
<evidence type="ECO:0000256" key="11">
    <source>
        <dbReference type="ARBA" id="ARBA00023136"/>
    </source>
</evidence>
<feature type="transmembrane region" description="Helical" evidence="14">
    <location>
        <begin position="137"/>
        <end position="157"/>
    </location>
</feature>
<name>A0A086ZGR2_9BIFI</name>
<dbReference type="PROSITE" id="PS00154">
    <property type="entry name" value="ATPASE_E1_E2"/>
    <property type="match status" value="1"/>
</dbReference>
<dbReference type="GO" id="GO:0005391">
    <property type="term" value="F:P-type sodium:potassium-exchanging transporter activity"/>
    <property type="evidence" value="ECO:0007669"/>
    <property type="project" value="TreeGrafter"/>
</dbReference>
<dbReference type="InterPro" id="IPR023299">
    <property type="entry name" value="ATPase_P-typ_cyto_dom_N"/>
</dbReference>
<feature type="transmembrane region" description="Helical" evidence="14">
    <location>
        <begin position="335"/>
        <end position="361"/>
    </location>
</feature>
<dbReference type="GO" id="GO:0016887">
    <property type="term" value="F:ATP hydrolysis activity"/>
    <property type="evidence" value="ECO:0007669"/>
    <property type="project" value="InterPro"/>
</dbReference>
<feature type="transmembrane region" description="Helical" evidence="14">
    <location>
        <begin position="105"/>
        <end position="122"/>
    </location>
</feature>
<feature type="transmembrane region" description="Helical" evidence="14">
    <location>
        <begin position="964"/>
        <end position="981"/>
    </location>
</feature>
<dbReference type="SFLD" id="SFLDF00027">
    <property type="entry name" value="p-type_atpase"/>
    <property type="match status" value="1"/>
</dbReference>
<evidence type="ECO:0000256" key="8">
    <source>
        <dbReference type="ARBA" id="ARBA00022842"/>
    </source>
</evidence>
<dbReference type="InterPro" id="IPR018303">
    <property type="entry name" value="ATPase_P-typ_P_site"/>
</dbReference>
<evidence type="ECO:0000256" key="3">
    <source>
        <dbReference type="ARBA" id="ARBA00022475"/>
    </source>
</evidence>
<dbReference type="FunFam" id="3.40.50.1000:FF:000001">
    <property type="entry name" value="Phospholipid-transporting ATPase IC"/>
    <property type="match status" value="1"/>
</dbReference>
<dbReference type="GO" id="GO:0030007">
    <property type="term" value="P:intracellular potassium ion homeostasis"/>
    <property type="evidence" value="ECO:0007669"/>
    <property type="project" value="TreeGrafter"/>
</dbReference>
<keyword evidence="17" id="KW-1185">Reference proteome</keyword>
<comment type="catalytic activity">
    <reaction evidence="12">
        <text>ATP + H2O = ADP + phosphate + H(+)</text>
        <dbReference type="Rhea" id="RHEA:13065"/>
        <dbReference type="ChEBI" id="CHEBI:15377"/>
        <dbReference type="ChEBI" id="CHEBI:15378"/>
        <dbReference type="ChEBI" id="CHEBI:30616"/>
        <dbReference type="ChEBI" id="CHEBI:43474"/>
        <dbReference type="ChEBI" id="CHEBI:456216"/>
    </reaction>
</comment>
<dbReference type="GO" id="GO:0005886">
    <property type="term" value="C:plasma membrane"/>
    <property type="evidence" value="ECO:0007669"/>
    <property type="project" value="UniProtKB-SubCell"/>
</dbReference>
<feature type="transmembrane region" description="Helical" evidence="14">
    <location>
        <begin position="923"/>
        <end position="944"/>
    </location>
</feature>
<feature type="transmembrane region" description="Helical" evidence="14">
    <location>
        <begin position="838"/>
        <end position="863"/>
    </location>
</feature>
<proteinExistence type="inferred from homology"/>
<gene>
    <name evidence="16" type="ORF">BBOH_0513</name>
</gene>
<evidence type="ECO:0000256" key="10">
    <source>
        <dbReference type="ARBA" id="ARBA00022989"/>
    </source>
</evidence>
<evidence type="ECO:0000256" key="6">
    <source>
        <dbReference type="ARBA" id="ARBA00022741"/>
    </source>
</evidence>
<dbReference type="GO" id="GO:0006883">
    <property type="term" value="P:intracellular sodium ion homeostasis"/>
    <property type="evidence" value="ECO:0007669"/>
    <property type="project" value="TreeGrafter"/>
</dbReference>
<dbReference type="InterPro" id="IPR023214">
    <property type="entry name" value="HAD_sf"/>
</dbReference>
<keyword evidence="10 14" id="KW-1133">Transmembrane helix</keyword>
<dbReference type="GO" id="GO:1990573">
    <property type="term" value="P:potassium ion import across plasma membrane"/>
    <property type="evidence" value="ECO:0007669"/>
    <property type="project" value="TreeGrafter"/>
</dbReference>
<keyword evidence="8" id="KW-0460">Magnesium</keyword>
<feature type="transmembrane region" description="Helical" evidence="14">
    <location>
        <begin position="1002"/>
        <end position="1022"/>
    </location>
</feature>
<dbReference type="SUPFAM" id="SSF81653">
    <property type="entry name" value="Calcium ATPase, transduction domain A"/>
    <property type="match status" value="1"/>
</dbReference>
<dbReference type="Pfam" id="PF00122">
    <property type="entry name" value="E1-E2_ATPase"/>
    <property type="match status" value="1"/>
</dbReference>
<keyword evidence="3" id="KW-1003">Cell membrane</keyword>
<dbReference type="Proteomes" id="UP000029096">
    <property type="component" value="Unassembled WGS sequence"/>
</dbReference>
<feature type="domain" description="Cation-transporting P-type ATPase N-terminal" evidence="15">
    <location>
        <begin position="47"/>
        <end position="121"/>
    </location>
</feature>
<organism evidence="16 17">
    <name type="scientific">Bifidobacterium bohemicum DSM 22767</name>
    <dbReference type="NCBI Taxonomy" id="1437606"/>
    <lineage>
        <taxon>Bacteria</taxon>
        <taxon>Bacillati</taxon>
        <taxon>Actinomycetota</taxon>
        <taxon>Actinomycetes</taxon>
        <taxon>Bifidobacteriales</taxon>
        <taxon>Bifidobacteriaceae</taxon>
        <taxon>Bifidobacterium</taxon>
    </lineage>
</organism>
<dbReference type="Pfam" id="PF13246">
    <property type="entry name" value="Cation_ATPase"/>
    <property type="match status" value="1"/>
</dbReference>
<dbReference type="PANTHER" id="PTHR43294">
    <property type="entry name" value="SODIUM/POTASSIUM-TRANSPORTING ATPASE SUBUNIT ALPHA"/>
    <property type="match status" value="1"/>
</dbReference>
<dbReference type="InterPro" id="IPR006068">
    <property type="entry name" value="ATPase_P-typ_cation-transptr_C"/>
</dbReference>
<keyword evidence="7" id="KW-0067">ATP-binding</keyword>
<dbReference type="Gene3D" id="3.40.1110.10">
    <property type="entry name" value="Calcium-transporting ATPase, cytoplasmic domain N"/>
    <property type="match status" value="1"/>
</dbReference>
<dbReference type="SUPFAM" id="SSF81660">
    <property type="entry name" value="Metal cation-transporting ATPase, ATP-binding domain N"/>
    <property type="match status" value="1"/>
</dbReference>
<dbReference type="NCBIfam" id="TIGR01494">
    <property type="entry name" value="ATPase_P-type"/>
    <property type="match status" value="2"/>
</dbReference>
<evidence type="ECO:0000256" key="7">
    <source>
        <dbReference type="ARBA" id="ARBA00022840"/>
    </source>
</evidence>
<comment type="similarity">
    <text evidence="2">Belongs to the cation transport ATPase (P-type) (TC 3.A.3) family. Type IIA subfamily.</text>
</comment>
<dbReference type="EC" id="3.6.3.8" evidence="16"/>
<dbReference type="Gene3D" id="1.20.1110.10">
    <property type="entry name" value="Calcium-transporting ATPase, transmembrane domain"/>
    <property type="match status" value="1"/>
</dbReference>
<keyword evidence="5 14" id="KW-0812">Transmembrane</keyword>
<dbReference type="Pfam" id="PF00690">
    <property type="entry name" value="Cation_ATPase_N"/>
    <property type="match status" value="1"/>
</dbReference>
<dbReference type="InterPro" id="IPR008250">
    <property type="entry name" value="ATPase_P-typ_transduc_dom_A_sf"/>
</dbReference>
<evidence type="ECO:0000256" key="1">
    <source>
        <dbReference type="ARBA" id="ARBA00004651"/>
    </source>
</evidence>
<dbReference type="Pfam" id="PF00689">
    <property type="entry name" value="Cation_ATPase_C"/>
    <property type="match status" value="1"/>
</dbReference>
<feature type="transmembrane region" description="Helical" evidence="14">
    <location>
        <begin position="304"/>
        <end position="323"/>
    </location>
</feature>
<dbReference type="InterPro" id="IPR023298">
    <property type="entry name" value="ATPase_P-typ_TM_dom_sf"/>
</dbReference>
<dbReference type="AlphaFoldDB" id="A0A086ZGR2"/>
<dbReference type="PRINTS" id="PR00119">
    <property type="entry name" value="CATATPASE"/>
</dbReference>
<evidence type="ECO:0000256" key="5">
    <source>
        <dbReference type="ARBA" id="ARBA00022692"/>
    </source>
</evidence>
<sequence>MAQCLTDRKQSPQKPRGSAVADGSNKPSDNGSSNDNAEMSSNVFGLDPSLETGGDVAKALDVDTEVGLASAQAERRFDRFGANELKTAPPVPKWKKFLQQFQDPLVYLLLAATVISVIAWAVQRSMPSAGGEGAEALPFDAIVIVLILIVNAIIGYVQDARAQQAVEALARMTAPQSTVLRDGQVQRIETTRLVPGDVLVLAEGDAVGADARLIESASLRCAEASLTGESVPVAKQSGPLESAKALGDRTNMVFNGTAITQGAGRAVVTATGMDTQVGHIAGMLSQSEEGKTPLEREMDHVSKILGLAVCAIAVVVIAALAFMEGFHGAQDVIDSLLLAVSLAVAAVPEGLAAIMTVVLALGVQRMAKHHAIVKKLSSVETLGSASVICSDKTGTLTRNEMTVERVVTASGEVRVTGTGYAPFGAIVPFDAGDGDVDTLQATDDNADTDTGAIGTNIASYETLETMPADDARRHEIEAVLAAGMLANDGELNYTGQDQPAASPNQHNWEVVGDPTEVSLLVAARKVGADRESGNFRRELEMPFTSERKMMSVVAADCRDGNLTIFAKGAPDVLLSHCTRILEGSTVRELSDRDRSRILADVERLSADAFRTLGQAYRPVGADNLNALPGFDDGPGDGELEEQQESIESDLIWAGMVGIIDPPRTEVAGSIAQAHRAGIRTVMITGDHPLTASRIATDLGVADALAGLGSDCDATGDAHTAASAALTGPQLDELIAKDDDGASFDKAVASTSVFARVAPEHKLKIVESLQRQGNIVAMTGDGVNDAPAVKTADIGVAMGVTGTEVTKESAKMILADDNFSTIVEAVKEGRGIFDNIRKFLRYLLSSNMGEVFTVFGGVVLSGFLGITQPGSVGVTVPLLATQLLWINLLTDAAPALAMGVDPSEEDVMGRKPRKPSDRVIDGEMWGDIIIIGLAMAAVTLIGMDLHLPGGLFTDRSLGANHADQMTQARTMGFTILVFAQMINALCSRSHKQTVFKGLFSNKWLWGAIGLSVVLQLVVVYVPFLNMPFGTAPLTAQEWMECFGLSLVVLVVSEAYKAILRLVER</sequence>
<dbReference type="SUPFAM" id="SSF56784">
    <property type="entry name" value="HAD-like"/>
    <property type="match status" value="1"/>
</dbReference>
<dbReference type="InterPro" id="IPR004014">
    <property type="entry name" value="ATPase_P-typ_cation-transptr_N"/>
</dbReference>
<keyword evidence="9" id="KW-1278">Translocase</keyword>
<dbReference type="PANTHER" id="PTHR43294:SF21">
    <property type="entry name" value="CATION TRANSPORTING ATPASE"/>
    <property type="match status" value="1"/>
</dbReference>
<dbReference type="InterPro" id="IPR044492">
    <property type="entry name" value="P_typ_ATPase_HD_dom"/>
</dbReference>
<comment type="caution">
    <text evidence="16">The sequence shown here is derived from an EMBL/GenBank/DDBJ whole genome shotgun (WGS) entry which is preliminary data.</text>
</comment>
<evidence type="ECO:0000256" key="14">
    <source>
        <dbReference type="SAM" id="Phobius"/>
    </source>
</evidence>
<feature type="transmembrane region" description="Helical" evidence="14">
    <location>
        <begin position="1042"/>
        <end position="1061"/>
    </location>
</feature>
<dbReference type="SFLD" id="SFLDS00003">
    <property type="entry name" value="Haloacid_Dehalogenase"/>
    <property type="match status" value="1"/>
</dbReference>
<keyword evidence="11 14" id="KW-0472">Membrane</keyword>
<evidence type="ECO:0000256" key="2">
    <source>
        <dbReference type="ARBA" id="ARBA00005675"/>
    </source>
</evidence>
<dbReference type="SFLD" id="SFLDG00002">
    <property type="entry name" value="C1.7:_P-type_atpase_like"/>
    <property type="match status" value="1"/>
</dbReference>
<evidence type="ECO:0000313" key="17">
    <source>
        <dbReference type="Proteomes" id="UP000029096"/>
    </source>
</evidence>
<dbReference type="FunFam" id="3.40.50.1000:FF:000083">
    <property type="entry name" value="Sodium/potassium-transporting ATPase subunit alpha"/>
    <property type="match status" value="1"/>
</dbReference>
<keyword evidence="6" id="KW-0547">Nucleotide-binding</keyword>